<feature type="chain" id="PRO_5032771488" description="Beta-lactamase-related domain-containing protein" evidence="2">
    <location>
        <begin position="16"/>
        <end position="542"/>
    </location>
</feature>
<dbReference type="PANTHER" id="PTHR46825:SF9">
    <property type="entry name" value="BETA-LACTAMASE-RELATED DOMAIN-CONTAINING PROTEIN"/>
    <property type="match status" value="1"/>
</dbReference>
<dbReference type="EMBL" id="CAJNOT010003009">
    <property type="protein sequence ID" value="CAF1358495.1"/>
    <property type="molecule type" value="Genomic_DNA"/>
</dbReference>
<protein>
    <recommendedName>
        <fullName evidence="3">Beta-lactamase-related domain-containing protein</fullName>
    </recommendedName>
</protein>
<feature type="transmembrane region" description="Helical" evidence="1">
    <location>
        <begin position="513"/>
        <end position="537"/>
    </location>
</feature>
<dbReference type="InterPro" id="IPR012338">
    <property type="entry name" value="Beta-lactam/transpept-like"/>
</dbReference>
<dbReference type="InterPro" id="IPR001466">
    <property type="entry name" value="Beta-lactam-related"/>
</dbReference>
<evidence type="ECO:0000259" key="3">
    <source>
        <dbReference type="Pfam" id="PF00144"/>
    </source>
</evidence>
<dbReference type="AlphaFoldDB" id="A0A815HZG7"/>
<organism evidence="4 5">
    <name type="scientific">Rotaria sordida</name>
    <dbReference type="NCBI Taxonomy" id="392033"/>
    <lineage>
        <taxon>Eukaryota</taxon>
        <taxon>Metazoa</taxon>
        <taxon>Spiralia</taxon>
        <taxon>Gnathifera</taxon>
        <taxon>Rotifera</taxon>
        <taxon>Eurotatoria</taxon>
        <taxon>Bdelloidea</taxon>
        <taxon>Philodinida</taxon>
        <taxon>Philodinidae</taxon>
        <taxon>Rotaria</taxon>
    </lineage>
</organism>
<dbReference type="InterPro" id="IPR050491">
    <property type="entry name" value="AmpC-like"/>
</dbReference>
<keyword evidence="2" id="KW-0732">Signal</keyword>
<reference evidence="4" key="1">
    <citation type="submission" date="2021-02" db="EMBL/GenBank/DDBJ databases">
        <authorList>
            <person name="Nowell W R."/>
        </authorList>
    </citation>
    <scope>NUCLEOTIDE SEQUENCE</scope>
</reference>
<evidence type="ECO:0000313" key="4">
    <source>
        <dbReference type="EMBL" id="CAF1358495.1"/>
    </source>
</evidence>
<dbReference type="Pfam" id="PF00144">
    <property type="entry name" value="Beta-lactamase"/>
    <property type="match status" value="1"/>
</dbReference>
<keyword evidence="1" id="KW-0812">Transmembrane</keyword>
<sequence length="542" mass="61186">MFFYLLLAFSVTVKAYQCPPSRILIENQLRNVHIPGLAAIVVNSSNILYEEGFGYHSPISNQYPIDPSKSIFVLASLSKTFIALAAMQLVEKGQLNLDVDVNQYLKFPIRISHPLFPYSIITMRHILSHSSGLGSNYEEEFHHGMPGDDFLKTNLTDIILRYLLNKASWLSEAPGNVTYYTNIGAAWGALIIERISDLTFENYVRYKIFDPLGISNTVASYRLSTFAMRKTDLVEHYVYNVSLLSIYHQIAPQLNVVQALNSSEWLYIPHYSISVYPSAMLRMSARSLSIYLRSFLKNFSPNLLQNLSSIKEILHVSRQEGSIDEPNVQYGLIWNWRYQNNRHLIGHRGWMPGVAHTMMANEKRSLGIILLSNGDITWGDDLAKQVSLTLINIMGQLFDCFEKCRTKTNYNSGHSTKCIGGTYKSDTGIHPCILCPNVSSNPGIIASISCITCSSSSFCPLGAIYEMNSTLLTSISEAYAYPRSPEMDVFEDILLNNMFSLGSTDHCLVVSPIFWTFILLAIFIILLLGIASLYWWFSPEKQ</sequence>
<dbReference type="Proteomes" id="UP000663864">
    <property type="component" value="Unassembled WGS sequence"/>
</dbReference>
<dbReference type="SUPFAM" id="SSF56601">
    <property type="entry name" value="beta-lactamase/transpeptidase-like"/>
    <property type="match status" value="1"/>
</dbReference>
<name>A0A815HZG7_9BILA</name>
<dbReference type="PANTHER" id="PTHR46825">
    <property type="entry name" value="D-ALANYL-D-ALANINE-CARBOXYPEPTIDASE/ENDOPEPTIDASE AMPH"/>
    <property type="match status" value="1"/>
</dbReference>
<accession>A0A815HZG7</accession>
<evidence type="ECO:0000313" key="5">
    <source>
        <dbReference type="Proteomes" id="UP000663864"/>
    </source>
</evidence>
<dbReference type="Gene3D" id="3.40.710.10">
    <property type="entry name" value="DD-peptidase/beta-lactamase superfamily"/>
    <property type="match status" value="1"/>
</dbReference>
<keyword evidence="1" id="KW-1133">Transmembrane helix</keyword>
<feature type="domain" description="Beta-lactamase-related" evidence="3">
    <location>
        <begin position="25"/>
        <end position="377"/>
    </location>
</feature>
<evidence type="ECO:0000256" key="1">
    <source>
        <dbReference type="SAM" id="Phobius"/>
    </source>
</evidence>
<comment type="caution">
    <text evidence="4">The sequence shown here is derived from an EMBL/GenBank/DDBJ whole genome shotgun (WGS) entry which is preliminary data.</text>
</comment>
<feature type="signal peptide" evidence="2">
    <location>
        <begin position="1"/>
        <end position="15"/>
    </location>
</feature>
<proteinExistence type="predicted"/>
<keyword evidence="1" id="KW-0472">Membrane</keyword>
<gene>
    <name evidence="4" type="ORF">ZHD862_LOCUS30947</name>
</gene>
<evidence type="ECO:0000256" key="2">
    <source>
        <dbReference type="SAM" id="SignalP"/>
    </source>
</evidence>